<protein>
    <submittedName>
        <fullName evidence="2">Uncharacterized protein</fullName>
    </submittedName>
</protein>
<gene>
    <name evidence="2" type="ORF">BKM31_12745</name>
</gene>
<accession>A0A1U9ZWD3</accession>
<sequence>MAAWWGRVRPRPAGIVVAGAVLAPVIPVPAAAADPPAGVTYRGGWRTRCRFIEATMLATPRE</sequence>
<dbReference type="Proteomes" id="UP000190797">
    <property type="component" value="Chromosome"/>
</dbReference>
<name>A0A1U9ZWD3_9ACTN</name>
<evidence type="ECO:0000313" key="3">
    <source>
        <dbReference type="Proteomes" id="UP000190797"/>
    </source>
</evidence>
<proteinExistence type="predicted"/>
<organism evidence="2 3">
    <name type="scientific">[Actinomadura] parvosata subsp. kistnae</name>
    <dbReference type="NCBI Taxonomy" id="1909395"/>
    <lineage>
        <taxon>Bacteria</taxon>
        <taxon>Bacillati</taxon>
        <taxon>Actinomycetota</taxon>
        <taxon>Actinomycetes</taxon>
        <taxon>Streptosporangiales</taxon>
        <taxon>Streptosporangiaceae</taxon>
        <taxon>Nonomuraea</taxon>
    </lineage>
</organism>
<keyword evidence="1" id="KW-0732">Signal</keyword>
<feature type="chain" id="PRO_5012730733" evidence="1">
    <location>
        <begin position="33"/>
        <end position="62"/>
    </location>
</feature>
<reference evidence="3" key="1">
    <citation type="journal article" date="2017" name="Med. Chem. Commun.">
        <title>Nonomuraea sp. ATCC 55076 harbours the largest actinomycete chromosome to date and the kistamicin biosynthetic gene cluster.</title>
        <authorList>
            <person name="Nazari B."/>
            <person name="Forneris C.C."/>
            <person name="Gibson M.I."/>
            <person name="Moon K."/>
            <person name="Schramma K.R."/>
            <person name="Seyedsayamdost M.R."/>
        </authorList>
    </citation>
    <scope>NUCLEOTIDE SEQUENCE [LARGE SCALE GENOMIC DNA]</scope>
    <source>
        <strain evidence="3">ATCC 55076</strain>
    </source>
</reference>
<feature type="signal peptide" evidence="1">
    <location>
        <begin position="1"/>
        <end position="32"/>
    </location>
</feature>
<dbReference type="AlphaFoldDB" id="A0A1U9ZWD3"/>
<dbReference type="KEGG" id="noa:BKM31_12745"/>
<evidence type="ECO:0000256" key="1">
    <source>
        <dbReference type="SAM" id="SignalP"/>
    </source>
</evidence>
<evidence type="ECO:0000313" key="2">
    <source>
        <dbReference type="EMBL" id="AQZ62219.1"/>
    </source>
</evidence>
<keyword evidence="3" id="KW-1185">Reference proteome</keyword>
<dbReference type="EMBL" id="CP017717">
    <property type="protein sequence ID" value="AQZ62219.1"/>
    <property type="molecule type" value="Genomic_DNA"/>
</dbReference>